<gene>
    <name evidence="2" type="ORF">SIID45300_03192</name>
</gene>
<dbReference type="EMBL" id="BAAFGK010000005">
    <property type="protein sequence ID" value="GAB0058835.1"/>
    <property type="molecule type" value="Genomic_DNA"/>
</dbReference>
<reference evidence="2 3" key="2">
    <citation type="submission" date="2024-09" db="EMBL/GenBank/DDBJ databases">
        <title>Draft genome sequence of Candidatus Magnetaquicoccaceae bacterium FCR-1.</title>
        <authorList>
            <person name="Shimoshige H."/>
            <person name="Shimamura S."/>
            <person name="Taoka A."/>
            <person name="Kobayashi H."/>
            <person name="Maekawa T."/>
        </authorList>
    </citation>
    <scope>NUCLEOTIDE SEQUENCE [LARGE SCALE GENOMIC DNA]</scope>
    <source>
        <strain evidence="2 3">FCR-1</strain>
    </source>
</reference>
<keyword evidence="3" id="KW-1185">Reference proteome</keyword>
<evidence type="ECO:0000256" key="1">
    <source>
        <dbReference type="SAM" id="SignalP"/>
    </source>
</evidence>
<dbReference type="Proteomes" id="UP001628193">
    <property type="component" value="Unassembled WGS sequence"/>
</dbReference>
<keyword evidence="1" id="KW-0732">Signal</keyword>
<sequence length="275" mass="29309">MNNTWLPVLGACLMVGAGSAVAEERITAPGNGAPAAEAEPSSTGIKLGSGLVLNANVTALTDYVSRGVSNNKHNPVVQATGKITHEPSGIYASLFGSNVRFIMPPGTDSPYMELDPAIGWARAIQGVNVDLGFVHYAYPGANKSLKLYYDEYYLGLGYTLPVKLSLNGKYSYSPSFGGSLLSNSASYLDLSASYPLPSDFKIAGHFGRSWGDYFDSPEGGSIKFYNDYTVSLSKELLGINASLAWSTSDHRAKVWQAVDPGLARDQVVLGLSKDF</sequence>
<comment type="caution">
    <text evidence="2">The sequence shown here is derived from an EMBL/GenBank/DDBJ whole genome shotgun (WGS) entry which is preliminary data.</text>
</comment>
<protein>
    <submittedName>
        <fullName evidence="2">Uncharacterized protein</fullName>
    </submittedName>
</protein>
<dbReference type="Pfam" id="PF09694">
    <property type="entry name" value="Gcw_chp"/>
    <property type="match status" value="1"/>
</dbReference>
<evidence type="ECO:0000313" key="3">
    <source>
        <dbReference type="Proteomes" id="UP001628193"/>
    </source>
</evidence>
<feature type="chain" id="PRO_5047166122" evidence="1">
    <location>
        <begin position="23"/>
        <end position="275"/>
    </location>
</feature>
<evidence type="ECO:0000313" key="2">
    <source>
        <dbReference type="EMBL" id="GAB0058835.1"/>
    </source>
</evidence>
<dbReference type="NCBIfam" id="TIGR02001">
    <property type="entry name" value="gcw_chp"/>
    <property type="match status" value="1"/>
</dbReference>
<proteinExistence type="predicted"/>
<dbReference type="RefSeq" id="WP_420906554.1">
    <property type="nucleotide sequence ID" value="NZ_BAAFGK010000005.1"/>
</dbReference>
<organism evidence="2 3">
    <name type="scientific">Candidatus Magnetaquiglobus chichijimensis</name>
    <dbReference type="NCBI Taxonomy" id="3141448"/>
    <lineage>
        <taxon>Bacteria</taxon>
        <taxon>Pseudomonadati</taxon>
        <taxon>Pseudomonadota</taxon>
        <taxon>Magnetococcia</taxon>
        <taxon>Magnetococcales</taxon>
        <taxon>Candidatus Magnetaquicoccaceae</taxon>
        <taxon>Candidatus Magnetaquiglobus</taxon>
    </lineage>
</organism>
<feature type="signal peptide" evidence="1">
    <location>
        <begin position="1"/>
        <end position="22"/>
    </location>
</feature>
<accession>A0ABQ0CDR4</accession>
<name>A0ABQ0CDR4_9PROT</name>
<dbReference type="InterPro" id="IPR010239">
    <property type="entry name" value="CHP02001"/>
</dbReference>
<reference evidence="2 3" key="1">
    <citation type="submission" date="2024-05" db="EMBL/GenBank/DDBJ databases">
        <authorList>
            <consortium name="Candidatus Magnetaquicoccaceae bacterium FCR-1 genome sequencing consortium"/>
            <person name="Shimoshige H."/>
            <person name="Shimamura S."/>
            <person name="Taoka A."/>
            <person name="Kobayashi H."/>
            <person name="Maekawa T."/>
        </authorList>
    </citation>
    <scope>NUCLEOTIDE SEQUENCE [LARGE SCALE GENOMIC DNA]</scope>
    <source>
        <strain evidence="2 3">FCR-1</strain>
    </source>
</reference>